<dbReference type="SUPFAM" id="SSF56801">
    <property type="entry name" value="Acetyl-CoA synthetase-like"/>
    <property type="match status" value="1"/>
</dbReference>
<dbReference type="Gene3D" id="3.40.50.12780">
    <property type="entry name" value="N-terminal domain of ligase-like"/>
    <property type="match status" value="1"/>
</dbReference>
<dbReference type="InterPro" id="IPR045851">
    <property type="entry name" value="AMP-bd_C_sf"/>
</dbReference>
<dbReference type="InterPro" id="IPR000873">
    <property type="entry name" value="AMP-dep_synth/lig_dom"/>
</dbReference>
<evidence type="ECO:0000313" key="5">
    <source>
        <dbReference type="Proteomes" id="UP000191987"/>
    </source>
</evidence>
<dbReference type="InterPro" id="IPR025110">
    <property type="entry name" value="AMP-bd_C"/>
</dbReference>
<reference evidence="4 5" key="1">
    <citation type="submission" date="2016-01" db="EMBL/GenBank/DDBJ databases">
        <authorList>
            <person name="Oliw E.H."/>
        </authorList>
    </citation>
    <scope>NUCLEOTIDE SEQUENCE [LARGE SCALE GENOMIC DNA]</scope>
    <source>
        <strain evidence="4 5">Zutra 3-1</strain>
    </source>
</reference>
<keyword evidence="4" id="KW-0436">Ligase</keyword>
<dbReference type="PROSITE" id="PS00455">
    <property type="entry name" value="AMP_BINDING"/>
    <property type="match status" value="1"/>
</dbReference>
<dbReference type="GO" id="GO:0008756">
    <property type="term" value="F:o-succinylbenzoate-CoA ligase activity"/>
    <property type="evidence" value="ECO:0007669"/>
    <property type="project" value="UniProtKB-EC"/>
</dbReference>
<dbReference type="PANTHER" id="PTHR43767:SF1">
    <property type="entry name" value="NONRIBOSOMAL PEPTIDE SYNTHASE PES1 (EUROFUNG)-RELATED"/>
    <property type="match status" value="1"/>
</dbReference>
<dbReference type="InterPro" id="IPR020845">
    <property type="entry name" value="AMP-binding_CS"/>
</dbReference>
<name>A0A1S7S3L7_9HYPH</name>
<dbReference type="Pfam" id="PF13193">
    <property type="entry name" value="AMP-binding_C"/>
    <property type="match status" value="1"/>
</dbReference>
<feature type="domain" description="AMP-binding enzyme C-terminal" evidence="3">
    <location>
        <begin position="455"/>
        <end position="529"/>
    </location>
</feature>
<protein>
    <submittedName>
        <fullName evidence="4">Putative 2-succinylbenzoate--CoA ligase</fullName>
        <ecNumber evidence="4">6.2.1.26</ecNumber>
    </submittedName>
</protein>
<proteinExistence type="predicted"/>
<dbReference type="EMBL" id="FBWG01000049">
    <property type="protein sequence ID" value="CUX61577.1"/>
    <property type="molecule type" value="Genomic_DNA"/>
</dbReference>
<dbReference type="InterPro" id="IPR042099">
    <property type="entry name" value="ANL_N_sf"/>
</dbReference>
<evidence type="ECO:0000256" key="1">
    <source>
        <dbReference type="ARBA" id="ARBA00022723"/>
    </source>
</evidence>
<dbReference type="GO" id="GO:0046872">
    <property type="term" value="F:metal ion binding"/>
    <property type="evidence" value="ECO:0007669"/>
    <property type="project" value="UniProtKB-KW"/>
</dbReference>
<keyword evidence="1" id="KW-0479">Metal-binding</keyword>
<dbReference type="RefSeq" id="WP_162936968.1">
    <property type="nucleotide sequence ID" value="NZ_LT009750.1"/>
</dbReference>
<organism evidence="4 5">
    <name type="scientific">Agrobacterium deltaense Zutra 3/1</name>
    <dbReference type="NCBI Taxonomy" id="1183427"/>
    <lineage>
        <taxon>Bacteria</taxon>
        <taxon>Pseudomonadati</taxon>
        <taxon>Pseudomonadota</taxon>
        <taxon>Alphaproteobacteria</taxon>
        <taxon>Hyphomicrobiales</taxon>
        <taxon>Rhizobiaceae</taxon>
        <taxon>Rhizobium/Agrobacterium group</taxon>
        <taxon>Agrobacterium</taxon>
    </lineage>
</organism>
<dbReference type="AlphaFoldDB" id="A0A1S7S3L7"/>
<dbReference type="Pfam" id="PF00501">
    <property type="entry name" value="AMP-binding"/>
    <property type="match status" value="1"/>
</dbReference>
<dbReference type="Gene3D" id="3.30.300.30">
    <property type="match status" value="1"/>
</dbReference>
<evidence type="ECO:0000313" key="4">
    <source>
        <dbReference type="EMBL" id="CUX61577.1"/>
    </source>
</evidence>
<feature type="domain" description="AMP-dependent synthetase/ligase" evidence="2">
    <location>
        <begin position="32"/>
        <end position="400"/>
    </location>
</feature>
<accession>A0A1S7S3L7</accession>
<dbReference type="InterPro" id="IPR050237">
    <property type="entry name" value="ATP-dep_AMP-bd_enzyme"/>
</dbReference>
<dbReference type="PANTHER" id="PTHR43767">
    <property type="entry name" value="LONG-CHAIN-FATTY-ACID--COA LIGASE"/>
    <property type="match status" value="1"/>
</dbReference>
<dbReference type="Proteomes" id="UP000191987">
    <property type="component" value="Unassembled WGS sequence"/>
</dbReference>
<dbReference type="EC" id="6.2.1.26" evidence="4"/>
<gene>
    <name evidence="4" type="ORF">AGR7C_pAt0083</name>
</gene>
<evidence type="ECO:0000259" key="2">
    <source>
        <dbReference type="Pfam" id="PF00501"/>
    </source>
</evidence>
<sequence length="548" mass="59602">MEKLSRNIEVEGRRSTAPFSGACSLTIAATMDRVVRCYPDAEAVVDSATRLTYRELDETVRRFVTQLRAEGVGLGTPVALLTIPSAIHVVTWLALVRIGALPIALHTRESDAGLAAVCNKFDIKMLIHDASLELKGASIARQVDGHLARLRVHSAAEPVEPSTPDTVTDANPNAFPLADDLSVPVEDDPAVIILSSGTTSVPKGIIHTHRNLVEAARSAVAMYGHTGPGARAIVPLSTAFTGCYVTWLPMLHSGGCTVFVEKFDLEKCADTVTREKITHMALTPTMWRKLLTLSPDPATYASMEVAVFAAEPMDSTTLDRIRQIVTPHVVQAYGSTETLGLVTVISAKDMTGERLLSVGRPFPSTEIRLMTPGAIEGNQVAQGEVGEIWVNSPLVAAGVWKQPELEAKLFHFDGERRWWRSGDLGRFDEGGFLFLEGRHDDMIISGGINIMPAAVEEALLQHPLVREAAVVGFKHPEWGEQPHAFVVSADSSLDEKSLDEFIRKSSLSDYQRPRAYHFVASLPYTNSNKINRKALRDAGIPSVLAVHS</sequence>
<evidence type="ECO:0000259" key="3">
    <source>
        <dbReference type="Pfam" id="PF13193"/>
    </source>
</evidence>